<sequence>MFRKREICFLKECYRLFFQMSFFYGSDCGALALIGTKTKFLEKGAGQACFAKRPSAQIFLTEKVVWLSPSVVSNETTASHP</sequence>
<organism evidence="1 2">
    <name type="scientific">Leptospira borgpetersenii str. Brem 328</name>
    <dbReference type="NCBI Taxonomy" id="1049780"/>
    <lineage>
        <taxon>Bacteria</taxon>
        <taxon>Pseudomonadati</taxon>
        <taxon>Spirochaetota</taxon>
        <taxon>Spirochaetia</taxon>
        <taxon>Leptospirales</taxon>
        <taxon>Leptospiraceae</taxon>
        <taxon>Leptospira</taxon>
    </lineage>
</organism>
<accession>A0ABC9SGV5</accession>
<dbReference type="EMBL" id="AHMS02000030">
    <property type="protein sequence ID" value="EMN17045.1"/>
    <property type="molecule type" value="Genomic_DNA"/>
</dbReference>
<evidence type="ECO:0000313" key="1">
    <source>
        <dbReference type="EMBL" id="EMN17045.1"/>
    </source>
</evidence>
<gene>
    <name evidence="1" type="ORF">LEP1GSC056_1524</name>
</gene>
<comment type="caution">
    <text evidence="1">The sequence shown here is derived from an EMBL/GenBank/DDBJ whole genome shotgun (WGS) entry which is preliminary data.</text>
</comment>
<dbReference type="Proteomes" id="UP000012166">
    <property type="component" value="Unassembled WGS sequence"/>
</dbReference>
<dbReference type="AlphaFoldDB" id="A0ABC9SGV5"/>
<reference evidence="1 2" key="1">
    <citation type="submission" date="2013-01" db="EMBL/GenBank/DDBJ databases">
        <authorList>
            <person name="Harkins D.M."/>
            <person name="Durkin A.S."/>
            <person name="Brinkac L.M."/>
            <person name="Haft D.H."/>
            <person name="Selengut J.D."/>
            <person name="Sanka R."/>
            <person name="DePew J."/>
            <person name="Purushe J."/>
            <person name="Hartskeerl R.A."/>
            <person name="Ahmed A."/>
            <person name="van der Linden H."/>
            <person name="Goris M.G.A."/>
            <person name="Vinetz J.M."/>
            <person name="Sutton G.G."/>
            <person name="Nierman W.C."/>
            <person name="Fouts D.E."/>
        </authorList>
    </citation>
    <scope>NUCLEOTIDE SEQUENCE [LARGE SCALE GENOMIC DNA]</scope>
    <source>
        <strain evidence="1 2">Brem 328</strain>
    </source>
</reference>
<proteinExistence type="predicted"/>
<evidence type="ECO:0000313" key="2">
    <source>
        <dbReference type="Proteomes" id="UP000012166"/>
    </source>
</evidence>
<name>A0ABC9SGV5_LEPBO</name>
<protein>
    <submittedName>
        <fullName evidence="1">Uncharacterized protein</fullName>
    </submittedName>
</protein>